<organism evidence="1 2">
    <name type="scientific">Eretmocerus hayati</name>
    <dbReference type="NCBI Taxonomy" id="131215"/>
    <lineage>
        <taxon>Eukaryota</taxon>
        <taxon>Metazoa</taxon>
        <taxon>Ecdysozoa</taxon>
        <taxon>Arthropoda</taxon>
        <taxon>Hexapoda</taxon>
        <taxon>Insecta</taxon>
        <taxon>Pterygota</taxon>
        <taxon>Neoptera</taxon>
        <taxon>Endopterygota</taxon>
        <taxon>Hymenoptera</taxon>
        <taxon>Apocrita</taxon>
        <taxon>Proctotrupomorpha</taxon>
        <taxon>Chalcidoidea</taxon>
        <taxon>Aphelinidae</taxon>
        <taxon>Aphelininae</taxon>
        <taxon>Eretmocerus</taxon>
    </lineage>
</organism>
<evidence type="ECO:0000313" key="2">
    <source>
        <dbReference type="Proteomes" id="UP001239111"/>
    </source>
</evidence>
<proteinExistence type="predicted"/>
<accession>A0ACC2N4X5</accession>
<name>A0ACC2N4X5_9HYME</name>
<comment type="caution">
    <text evidence="1">The sequence shown here is derived from an EMBL/GenBank/DDBJ whole genome shotgun (WGS) entry which is preliminary data.</text>
</comment>
<keyword evidence="2" id="KW-1185">Reference proteome</keyword>
<gene>
    <name evidence="1" type="ORF">QAD02_007889</name>
</gene>
<evidence type="ECO:0000313" key="1">
    <source>
        <dbReference type="EMBL" id="KAJ8666227.1"/>
    </source>
</evidence>
<dbReference type="EMBL" id="CM056744">
    <property type="protein sequence ID" value="KAJ8666227.1"/>
    <property type="molecule type" value="Genomic_DNA"/>
</dbReference>
<reference evidence="1" key="1">
    <citation type="submission" date="2023-04" db="EMBL/GenBank/DDBJ databases">
        <title>A chromosome-level genome assembly of the parasitoid wasp Eretmocerus hayati.</title>
        <authorList>
            <person name="Zhong Y."/>
            <person name="Liu S."/>
            <person name="Liu Y."/>
        </authorList>
    </citation>
    <scope>NUCLEOTIDE SEQUENCE</scope>
    <source>
        <strain evidence="1">ZJU_SS_LIU_2023</strain>
    </source>
</reference>
<dbReference type="Proteomes" id="UP001239111">
    <property type="component" value="Chromosome 4"/>
</dbReference>
<sequence length="690" mass="78366">MNALDVDLEFGGICDLLRAWGFEDLQSSFKGAIENNGRAFHFGALTDRELRNIIPANYDESRLVAFKNIYSQFTSKKRRVTQTPSEAQSGPSTEISPVNSFRLDVTDGLAAIGLLVDTDGTIRTSNAVDYGQEPNVSDERAASPQEEANQQRTNSPGIVTSPDQSQLSPLHQPRPDNIPQNNDSSRGEPSQLQCMRDLHTIYNNLDDHFPPHVRGHPYYPILSKVLEGKLILVEIASRRLLDRVDRVRASDIIIRYELDRTATTMRPFYLGHDDFKRILKSWLEIAPEERVNAITYYDPGVTIVTIGKTGNKKDKNRATGSFVKSCEDERLILLKKKFLCRTVPNVPIELPQALDYEVHLRGLAVVPKYEIERTQYLKLFRACLLFRQTHLYPRCSILLIIQLLPGYQCPTLGPMMIDRWQSSEQKVAQTLLAFPLLMNVSLSRPSKTKWVPNEQEKATSFIEYIPEHQTLDEIKKLADSKIIFYRSLGIESAQPFIVLCGPVTAIDSSYVVIDTLIHQCGSPLEAVDLCFKAVYSFGLQYPFGAVHVYSIIEKLFYEFSDIKVPFGYSLFNEVPTIMAKIVVELVNDTDLTIKDINGAIKALDFHFENPNKPRALKLDYILDNEKLKMSSSEALFFVRYFGILVGDRVQEGLPIWQLYVKLRDVIDILTSPEVTDAESLQFKDYNSKMM</sequence>
<protein>
    <submittedName>
        <fullName evidence="1">Uncharacterized protein</fullName>
    </submittedName>
</protein>